<evidence type="ECO:0000256" key="2">
    <source>
        <dbReference type="RuleBase" id="RU361155"/>
    </source>
</evidence>
<dbReference type="EC" id="2.8.2.-" evidence="2"/>
<keyword evidence="6" id="KW-1185">Reference proteome</keyword>
<comment type="caution">
    <text evidence="5">The sequence shown here is derived from an EMBL/GenBank/DDBJ whole genome shotgun (WGS) entry which is preliminary data.</text>
</comment>
<evidence type="ECO:0000313" key="6">
    <source>
        <dbReference type="Proteomes" id="UP000811609"/>
    </source>
</evidence>
<feature type="compositionally biased region" description="Polar residues" evidence="3">
    <location>
        <begin position="1"/>
        <end position="11"/>
    </location>
</feature>
<evidence type="ECO:0000256" key="3">
    <source>
        <dbReference type="SAM" id="MobiDB-lite"/>
    </source>
</evidence>
<keyword evidence="1 2" id="KW-0808">Transferase</keyword>
<organism evidence="5 6">
    <name type="scientific">Carya illinoinensis</name>
    <name type="common">Pecan</name>
    <dbReference type="NCBI Taxonomy" id="32201"/>
    <lineage>
        <taxon>Eukaryota</taxon>
        <taxon>Viridiplantae</taxon>
        <taxon>Streptophyta</taxon>
        <taxon>Embryophyta</taxon>
        <taxon>Tracheophyta</taxon>
        <taxon>Spermatophyta</taxon>
        <taxon>Magnoliopsida</taxon>
        <taxon>eudicotyledons</taxon>
        <taxon>Gunneridae</taxon>
        <taxon>Pentapetalae</taxon>
        <taxon>rosids</taxon>
        <taxon>fabids</taxon>
        <taxon>Fagales</taxon>
        <taxon>Juglandaceae</taxon>
        <taxon>Carya</taxon>
    </lineage>
</organism>
<dbReference type="Pfam" id="PF00685">
    <property type="entry name" value="Sulfotransfer_1"/>
    <property type="match status" value="1"/>
</dbReference>
<dbReference type="AlphaFoldDB" id="A0A8T1QF46"/>
<dbReference type="GO" id="GO:0008146">
    <property type="term" value="F:sulfotransferase activity"/>
    <property type="evidence" value="ECO:0007669"/>
    <property type="project" value="InterPro"/>
</dbReference>
<evidence type="ECO:0000259" key="4">
    <source>
        <dbReference type="Pfam" id="PF00685"/>
    </source>
</evidence>
<dbReference type="InterPro" id="IPR000863">
    <property type="entry name" value="Sulfotransferase_dom"/>
</dbReference>
<sequence>MSTLQSPSSTTDLEHLEEDEPSQECKDVDIEKGQLSEYHGFWIPTWSLEGVMASQKQFQARDTDILLVTPPKVGTTWLKAILFALVNRMHHPNLQEHPLLTNLPHALVPILEADMYNKKKVKDLSHASPRLLSTHMPYTLLPTSVKNSTCKIVYVYRNPKDTFVSLWHFMNRVHSTTVSLEEAFDKFCRGMSPFGPYWDHVLSCWKESIDKPARKMIFLKYEEMKEQPTTHLRRLAEFLDCPFSLEEEAKGTVNDILRLCSFDNLSNLEVNKNGRFRIPNHETTLFRQGIDHASFFRQGNTGDWVNYFTPHMTKRLDHIIEEKTYGTGFKF</sequence>
<dbReference type="Proteomes" id="UP000811609">
    <property type="component" value="Chromosome 5"/>
</dbReference>
<comment type="similarity">
    <text evidence="2">Belongs to the sulfotransferase 1 family.</text>
</comment>
<feature type="region of interest" description="Disordered" evidence="3">
    <location>
        <begin position="1"/>
        <end position="25"/>
    </location>
</feature>
<protein>
    <recommendedName>
        <fullName evidence="2">Sulfotransferase</fullName>
        <ecNumber evidence="2">2.8.2.-</ecNumber>
    </recommendedName>
</protein>
<accession>A0A8T1QF46</accession>
<proteinExistence type="inferred from homology"/>
<feature type="domain" description="Sulfotransferase" evidence="4">
    <location>
        <begin position="62"/>
        <end position="328"/>
    </location>
</feature>
<reference evidence="5" key="1">
    <citation type="submission" date="2020-12" db="EMBL/GenBank/DDBJ databases">
        <title>WGS assembly of Carya illinoinensis cv. Pawnee.</title>
        <authorList>
            <person name="Platts A."/>
            <person name="Shu S."/>
            <person name="Wright S."/>
            <person name="Barry K."/>
            <person name="Edger P."/>
            <person name="Pires J.C."/>
            <person name="Schmutz J."/>
        </authorList>
    </citation>
    <scope>NUCLEOTIDE SEQUENCE</scope>
    <source>
        <tissue evidence="5">Leaf</tissue>
    </source>
</reference>
<evidence type="ECO:0000256" key="1">
    <source>
        <dbReference type="ARBA" id="ARBA00022679"/>
    </source>
</evidence>
<evidence type="ECO:0000313" key="5">
    <source>
        <dbReference type="EMBL" id="KAG6653037.1"/>
    </source>
</evidence>
<dbReference type="EMBL" id="CM031813">
    <property type="protein sequence ID" value="KAG6653037.1"/>
    <property type="molecule type" value="Genomic_DNA"/>
</dbReference>
<gene>
    <name evidence="5" type="ORF">CIPAW_05G047000</name>
</gene>
<name>A0A8T1QF46_CARIL</name>
<dbReference type="PANTHER" id="PTHR11783">
    <property type="entry name" value="SULFOTRANSFERASE SULT"/>
    <property type="match status" value="1"/>
</dbReference>